<evidence type="ECO:0000256" key="1">
    <source>
        <dbReference type="SAM" id="MobiDB-lite"/>
    </source>
</evidence>
<reference evidence="2 3" key="1">
    <citation type="submission" date="2021-06" db="EMBL/GenBank/DDBJ databases">
        <title>Caerostris darwini draft genome.</title>
        <authorList>
            <person name="Kono N."/>
            <person name="Arakawa K."/>
        </authorList>
    </citation>
    <scope>NUCLEOTIDE SEQUENCE [LARGE SCALE GENOMIC DNA]</scope>
</reference>
<dbReference type="Proteomes" id="UP001054837">
    <property type="component" value="Unassembled WGS sequence"/>
</dbReference>
<comment type="caution">
    <text evidence="2">The sequence shown here is derived from an EMBL/GenBank/DDBJ whole genome shotgun (WGS) entry which is preliminary data.</text>
</comment>
<sequence>MFHCDHRMDPPTTIPFEPNDLQKAGACNRSGSMSWRRSATGRRVAINPWENFGQTSLPLLIQLERGSRSNTLYLLQTPVRR</sequence>
<dbReference type="EMBL" id="BPLQ01003002">
    <property type="protein sequence ID" value="GIX97056.1"/>
    <property type="molecule type" value="Genomic_DNA"/>
</dbReference>
<name>A0AAV4PLL9_9ARAC</name>
<proteinExistence type="predicted"/>
<evidence type="ECO:0000313" key="2">
    <source>
        <dbReference type="EMBL" id="GIX97056.1"/>
    </source>
</evidence>
<accession>A0AAV4PLL9</accession>
<keyword evidence="3" id="KW-1185">Reference proteome</keyword>
<gene>
    <name evidence="2" type="ORF">CDAR_95201</name>
</gene>
<organism evidence="2 3">
    <name type="scientific">Caerostris darwini</name>
    <dbReference type="NCBI Taxonomy" id="1538125"/>
    <lineage>
        <taxon>Eukaryota</taxon>
        <taxon>Metazoa</taxon>
        <taxon>Ecdysozoa</taxon>
        <taxon>Arthropoda</taxon>
        <taxon>Chelicerata</taxon>
        <taxon>Arachnida</taxon>
        <taxon>Araneae</taxon>
        <taxon>Araneomorphae</taxon>
        <taxon>Entelegynae</taxon>
        <taxon>Araneoidea</taxon>
        <taxon>Araneidae</taxon>
        <taxon>Caerostris</taxon>
    </lineage>
</organism>
<feature type="region of interest" description="Disordered" evidence="1">
    <location>
        <begin position="1"/>
        <end position="22"/>
    </location>
</feature>
<protein>
    <submittedName>
        <fullName evidence="2">Uncharacterized protein</fullName>
    </submittedName>
</protein>
<dbReference type="AlphaFoldDB" id="A0AAV4PLL9"/>
<evidence type="ECO:0000313" key="3">
    <source>
        <dbReference type="Proteomes" id="UP001054837"/>
    </source>
</evidence>